<name>A0A643BP21_BALPH</name>
<dbReference type="GO" id="GO:0000981">
    <property type="term" value="F:DNA-binding transcription factor activity, RNA polymerase II-specific"/>
    <property type="evidence" value="ECO:0007669"/>
    <property type="project" value="TreeGrafter"/>
</dbReference>
<dbReference type="InterPro" id="IPR051967">
    <property type="entry name" value="Krueppel_C2H2-ZF"/>
</dbReference>
<evidence type="ECO:0000256" key="8">
    <source>
        <dbReference type="ARBA" id="ARBA00023125"/>
    </source>
</evidence>
<comment type="similarity">
    <text evidence="2">Belongs to the krueppel C2H2-type zinc-finger protein family.</text>
</comment>
<feature type="region of interest" description="Disordered" evidence="12">
    <location>
        <begin position="36"/>
        <end position="83"/>
    </location>
</feature>
<evidence type="ECO:0000313" key="14">
    <source>
        <dbReference type="EMBL" id="KAB0389717.1"/>
    </source>
</evidence>
<evidence type="ECO:0000256" key="7">
    <source>
        <dbReference type="ARBA" id="ARBA00023015"/>
    </source>
</evidence>
<evidence type="ECO:0000256" key="12">
    <source>
        <dbReference type="SAM" id="MobiDB-lite"/>
    </source>
</evidence>
<keyword evidence="9" id="KW-0804">Transcription</keyword>
<evidence type="ECO:0000256" key="6">
    <source>
        <dbReference type="ARBA" id="ARBA00022833"/>
    </source>
</evidence>
<dbReference type="EMBL" id="SGJD01006630">
    <property type="protein sequence ID" value="KAB0389717.1"/>
    <property type="molecule type" value="Genomic_DNA"/>
</dbReference>
<dbReference type="Gene3D" id="3.30.160.60">
    <property type="entry name" value="Classic Zinc Finger"/>
    <property type="match status" value="1"/>
</dbReference>
<evidence type="ECO:0000256" key="10">
    <source>
        <dbReference type="ARBA" id="ARBA00023242"/>
    </source>
</evidence>
<dbReference type="PANTHER" id="PTHR45925:SF3">
    <property type="entry name" value="ZINC FINGER PROTEIN 516"/>
    <property type="match status" value="1"/>
</dbReference>
<dbReference type="Proteomes" id="UP000437017">
    <property type="component" value="Unassembled WGS sequence"/>
</dbReference>
<evidence type="ECO:0000256" key="1">
    <source>
        <dbReference type="ARBA" id="ARBA00004123"/>
    </source>
</evidence>
<protein>
    <recommendedName>
        <fullName evidence="13">C2H2-type domain-containing protein</fullName>
    </recommendedName>
</protein>
<proteinExistence type="inferred from homology"/>
<evidence type="ECO:0000256" key="5">
    <source>
        <dbReference type="ARBA" id="ARBA00022771"/>
    </source>
</evidence>
<accession>A0A643BP21</accession>
<keyword evidence="10" id="KW-0539">Nucleus</keyword>
<feature type="compositionally biased region" description="Basic and acidic residues" evidence="12">
    <location>
        <begin position="364"/>
        <end position="378"/>
    </location>
</feature>
<dbReference type="Pfam" id="PF00096">
    <property type="entry name" value="zf-C2H2"/>
    <property type="match status" value="1"/>
</dbReference>
<gene>
    <name evidence="14" type="ORF">E2I00_000812</name>
</gene>
<keyword evidence="5 11" id="KW-0863">Zinc-finger</keyword>
<feature type="region of interest" description="Disordered" evidence="12">
    <location>
        <begin position="364"/>
        <end position="400"/>
    </location>
</feature>
<dbReference type="InterPro" id="IPR013087">
    <property type="entry name" value="Znf_C2H2_type"/>
</dbReference>
<dbReference type="PROSITE" id="PS00028">
    <property type="entry name" value="ZINC_FINGER_C2H2_1"/>
    <property type="match status" value="1"/>
</dbReference>
<evidence type="ECO:0000256" key="4">
    <source>
        <dbReference type="ARBA" id="ARBA00022737"/>
    </source>
</evidence>
<dbReference type="PROSITE" id="PS50157">
    <property type="entry name" value="ZINC_FINGER_C2H2_2"/>
    <property type="match status" value="1"/>
</dbReference>
<keyword evidence="15" id="KW-1185">Reference proteome</keyword>
<dbReference type="GO" id="GO:0005634">
    <property type="term" value="C:nucleus"/>
    <property type="evidence" value="ECO:0007669"/>
    <property type="project" value="UniProtKB-SubCell"/>
</dbReference>
<evidence type="ECO:0000313" key="15">
    <source>
        <dbReference type="Proteomes" id="UP000437017"/>
    </source>
</evidence>
<dbReference type="PANTHER" id="PTHR45925">
    <property type="entry name" value="ZINC FINGER PROTEIN"/>
    <property type="match status" value="1"/>
</dbReference>
<reference evidence="14 15" key="1">
    <citation type="journal article" date="2019" name="PLoS ONE">
        <title>Genomic analyses reveal an absence of contemporary introgressive admixture between fin whales and blue whales, despite known hybrids.</title>
        <authorList>
            <person name="Westbury M.V."/>
            <person name="Petersen B."/>
            <person name="Lorenzen E.D."/>
        </authorList>
    </citation>
    <scope>NUCLEOTIDE SEQUENCE [LARGE SCALE GENOMIC DNA]</scope>
    <source>
        <strain evidence="14">FinWhale-01</strain>
    </source>
</reference>
<evidence type="ECO:0000259" key="13">
    <source>
        <dbReference type="PROSITE" id="PS50157"/>
    </source>
</evidence>
<evidence type="ECO:0000256" key="11">
    <source>
        <dbReference type="PROSITE-ProRule" id="PRU00042"/>
    </source>
</evidence>
<dbReference type="SMART" id="SM00355">
    <property type="entry name" value="ZnF_C2H2"/>
    <property type="match status" value="2"/>
</dbReference>
<keyword evidence="7" id="KW-0805">Transcription regulation</keyword>
<evidence type="ECO:0000256" key="3">
    <source>
        <dbReference type="ARBA" id="ARBA00022723"/>
    </source>
</evidence>
<keyword evidence="6" id="KW-0862">Zinc</keyword>
<comment type="subcellular location">
    <subcellularLocation>
        <location evidence="1">Nucleus</location>
    </subcellularLocation>
</comment>
<dbReference type="AlphaFoldDB" id="A0A643BP21"/>
<feature type="compositionally biased region" description="Basic and acidic residues" evidence="12">
    <location>
        <begin position="36"/>
        <end position="50"/>
    </location>
</feature>
<keyword evidence="8" id="KW-0238">DNA-binding</keyword>
<dbReference type="InterPro" id="IPR036236">
    <property type="entry name" value="Znf_C2H2_sf"/>
</dbReference>
<dbReference type="GO" id="GO:0000978">
    <property type="term" value="F:RNA polymerase II cis-regulatory region sequence-specific DNA binding"/>
    <property type="evidence" value="ECO:0007669"/>
    <property type="project" value="TreeGrafter"/>
</dbReference>
<dbReference type="SUPFAM" id="SSF57667">
    <property type="entry name" value="beta-beta-alpha zinc fingers"/>
    <property type="match status" value="1"/>
</dbReference>
<evidence type="ECO:0000256" key="2">
    <source>
        <dbReference type="ARBA" id="ARBA00006991"/>
    </source>
</evidence>
<organism evidence="14 15">
    <name type="scientific">Balaenoptera physalus</name>
    <name type="common">Fin whale</name>
    <name type="synonym">Balaena physalus</name>
    <dbReference type="NCBI Taxonomy" id="9770"/>
    <lineage>
        <taxon>Eukaryota</taxon>
        <taxon>Metazoa</taxon>
        <taxon>Chordata</taxon>
        <taxon>Craniata</taxon>
        <taxon>Vertebrata</taxon>
        <taxon>Euteleostomi</taxon>
        <taxon>Mammalia</taxon>
        <taxon>Eutheria</taxon>
        <taxon>Laurasiatheria</taxon>
        <taxon>Artiodactyla</taxon>
        <taxon>Whippomorpha</taxon>
        <taxon>Cetacea</taxon>
        <taxon>Mysticeti</taxon>
        <taxon>Balaenopteridae</taxon>
        <taxon>Balaenoptera</taxon>
    </lineage>
</organism>
<keyword evidence="4" id="KW-0677">Repeat</keyword>
<evidence type="ECO:0000256" key="9">
    <source>
        <dbReference type="ARBA" id="ARBA00023163"/>
    </source>
</evidence>
<keyword evidence="3" id="KW-0479">Metal-binding</keyword>
<dbReference type="OrthoDB" id="8852887at2759"/>
<sequence length="400" mass="43873">MAEIDPQSLVGLLSEAAAEVKCTLVQSRARAGLGSHRDAAGHCQVGRDGKEEEDSSLSDIYGSPFERSEDGSMPQSDSRSDALLRQRRRAGQDEVLAALCHALQDLEQHVHQAHKPFKCRLCSYVTLREESLLSHIEKDHITAQGPRGGDAFAENGKPELPPGEFPCEVCGQAFSQTWFLKAHMKKHRGSFDHGCHICGRRFKEPLVGHCGSALAVVMLVQVPGHRAWDALCHVTASGRSTAPGWGPVTRRIRTAEMEIEEELVDSRLQKRDRKMQTDAFQPDVRVTPPFVFSAVLNIESFPLSLKVWCMGGVVEVRRSCRSSATSGSLPEQVHRAGSQLCVIGDLLGAAIRFGQQCVVRDARPDDDSKVIVTRDPKRSVFSPPTSFVPQDPDRSSPPGT</sequence>
<comment type="caution">
    <text evidence="14">The sequence shown here is derived from an EMBL/GenBank/DDBJ whole genome shotgun (WGS) entry which is preliminary data.</text>
</comment>
<dbReference type="GO" id="GO:0008270">
    <property type="term" value="F:zinc ion binding"/>
    <property type="evidence" value="ECO:0007669"/>
    <property type="project" value="UniProtKB-KW"/>
</dbReference>
<feature type="domain" description="C2H2-type" evidence="13">
    <location>
        <begin position="165"/>
        <end position="192"/>
    </location>
</feature>
<dbReference type="FunFam" id="3.30.160.60:FF:000446">
    <property type="entry name" value="Zinc finger protein"/>
    <property type="match status" value="1"/>
</dbReference>